<evidence type="ECO:0000256" key="1">
    <source>
        <dbReference type="ARBA" id="ARBA00013267"/>
    </source>
</evidence>
<sequence length="349" mass="39110">MHALERDILGIVTRDNLLTGHERLVVGVSGGPDSVALLHVLAALRAPLDLGLVAVYVDHGLRPAETPDEGAYVRQSAADLGLDYEYVRVAAGEHAARAGLSLEHAARELRYEALRTAARQHGAACIAVAHTADDQAEEVLLRLIRGSGRKGLAGMRRRSRDLIRPFLETEKKVILSYLQDKNISYLRDSSNLDPRFLRNRVRHELLPFLERRFDPGIRRSLRKTAASLAEDEALLAALTDACWNEVIAADDGNEEAATSRIVLDRKLFCRQPAALQRRLVEKILWHIGSRARYEHILLVVEAARQGRTGSELHLSRGLRVGVRREVLEFSYPRGRGSWRGRLYAERRPD</sequence>
<proteinExistence type="inferred from homology"/>
<dbReference type="InterPro" id="IPR014729">
    <property type="entry name" value="Rossmann-like_a/b/a_fold"/>
</dbReference>
<dbReference type="Gene3D" id="1.20.59.20">
    <property type="match status" value="1"/>
</dbReference>
<evidence type="ECO:0000313" key="8">
    <source>
        <dbReference type="EMBL" id="VAW39605.1"/>
    </source>
</evidence>
<dbReference type="InterPro" id="IPR011063">
    <property type="entry name" value="TilS/TtcA_N"/>
</dbReference>
<protein>
    <recommendedName>
        <fullName evidence="1">tRNA(Ile)-lysidine synthetase</fullName>
        <ecNumber evidence="1">6.3.4.19</ecNumber>
    </recommendedName>
</protein>
<dbReference type="GO" id="GO:0032267">
    <property type="term" value="F:tRNA(Ile)-lysidine synthase activity"/>
    <property type="evidence" value="ECO:0007669"/>
    <property type="project" value="UniProtKB-EC"/>
</dbReference>
<keyword evidence="5" id="KW-0067">ATP-binding</keyword>
<keyword evidence="2 8" id="KW-0436">Ligase</keyword>
<evidence type="ECO:0000256" key="4">
    <source>
        <dbReference type="ARBA" id="ARBA00022741"/>
    </source>
</evidence>
<evidence type="ECO:0000256" key="6">
    <source>
        <dbReference type="ARBA" id="ARBA00048539"/>
    </source>
</evidence>
<dbReference type="PANTHER" id="PTHR43033:SF1">
    <property type="entry name" value="TRNA(ILE)-LYSIDINE SYNTHASE-RELATED"/>
    <property type="match status" value="1"/>
</dbReference>
<keyword evidence="3" id="KW-0819">tRNA processing</keyword>
<evidence type="ECO:0000256" key="5">
    <source>
        <dbReference type="ARBA" id="ARBA00022840"/>
    </source>
</evidence>
<dbReference type="EMBL" id="UOEY01000080">
    <property type="protein sequence ID" value="VAW39605.1"/>
    <property type="molecule type" value="Genomic_DNA"/>
</dbReference>
<accession>A0A3B0V7R1</accession>
<dbReference type="Pfam" id="PF01171">
    <property type="entry name" value="ATP_bind_3"/>
    <property type="match status" value="1"/>
</dbReference>
<gene>
    <name evidence="8" type="ORF">MNBD_DELTA04-658</name>
</gene>
<dbReference type="EC" id="6.3.4.19" evidence="1"/>
<dbReference type="InterPro" id="IPR012795">
    <property type="entry name" value="tRNA_Ile_lys_synt_N"/>
</dbReference>
<dbReference type="GO" id="GO:0008033">
    <property type="term" value="P:tRNA processing"/>
    <property type="evidence" value="ECO:0007669"/>
    <property type="project" value="UniProtKB-KW"/>
</dbReference>
<dbReference type="SUPFAM" id="SSF82829">
    <property type="entry name" value="MesJ substrate recognition domain-like"/>
    <property type="match status" value="1"/>
</dbReference>
<dbReference type="InterPro" id="IPR012094">
    <property type="entry name" value="tRNA_Ile_lys_synt"/>
</dbReference>
<dbReference type="AlphaFoldDB" id="A0A3B0V7R1"/>
<evidence type="ECO:0000259" key="7">
    <source>
        <dbReference type="Pfam" id="PF01171"/>
    </source>
</evidence>
<keyword evidence="4" id="KW-0547">Nucleotide-binding</keyword>
<dbReference type="PANTHER" id="PTHR43033">
    <property type="entry name" value="TRNA(ILE)-LYSIDINE SYNTHASE-RELATED"/>
    <property type="match status" value="1"/>
</dbReference>
<comment type="catalytic activity">
    <reaction evidence="6">
        <text>cytidine(34) in tRNA(Ile2) + L-lysine + ATP = lysidine(34) in tRNA(Ile2) + AMP + diphosphate + H(+)</text>
        <dbReference type="Rhea" id="RHEA:43744"/>
        <dbReference type="Rhea" id="RHEA-COMP:10625"/>
        <dbReference type="Rhea" id="RHEA-COMP:10670"/>
        <dbReference type="ChEBI" id="CHEBI:15378"/>
        <dbReference type="ChEBI" id="CHEBI:30616"/>
        <dbReference type="ChEBI" id="CHEBI:32551"/>
        <dbReference type="ChEBI" id="CHEBI:33019"/>
        <dbReference type="ChEBI" id="CHEBI:82748"/>
        <dbReference type="ChEBI" id="CHEBI:83665"/>
        <dbReference type="ChEBI" id="CHEBI:456215"/>
        <dbReference type="EC" id="6.3.4.19"/>
    </reaction>
</comment>
<feature type="domain" description="tRNA(Ile)-lysidine/2-thiocytidine synthase N-terminal" evidence="7">
    <location>
        <begin position="24"/>
        <end position="204"/>
    </location>
</feature>
<dbReference type="HAMAP" id="MF_01161">
    <property type="entry name" value="tRNA_Ile_lys_synt"/>
    <property type="match status" value="1"/>
</dbReference>
<organism evidence="8">
    <name type="scientific">hydrothermal vent metagenome</name>
    <dbReference type="NCBI Taxonomy" id="652676"/>
    <lineage>
        <taxon>unclassified sequences</taxon>
        <taxon>metagenomes</taxon>
        <taxon>ecological metagenomes</taxon>
    </lineage>
</organism>
<dbReference type="Gene3D" id="3.40.50.620">
    <property type="entry name" value="HUPs"/>
    <property type="match status" value="1"/>
</dbReference>
<evidence type="ECO:0000256" key="3">
    <source>
        <dbReference type="ARBA" id="ARBA00022694"/>
    </source>
</evidence>
<dbReference type="CDD" id="cd01992">
    <property type="entry name" value="TilS_N"/>
    <property type="match status" value="1"/>
</dbReference>
<name>A0A3B0V7R1_9ZZZZ</name>
<dbReference type="NCBIfam" id="TIGR02432">
    <property type="entry name" value="lysidine_TilS_N"/>
    <property type="match status" value="1"/>
</dbReference>
<dbReference type="GO" id="GO:0005524">
    <property type="term" value="F:ATP binding"/>
    <property type="evidence" value="ECO:0007669"/>
    <property type="project" value="UniProtKB-KW"/>
</dbReference>
<dbReference type="SUPFAM" id="SSF52402">
    <property type="entry name" value="Adenine nucleotide alpha hydrolases-like"/>
    <property type="match status" value="1"/>
</dbReference>
<evidence type="ECO:0000256" key="2">
    <source>
        <dbReference type="ARBA" id="ARBA00022598"/>
    </source>
</evidence>
<reference evidence="8" key="1">
    <citation type="submission" date="2018-06" db="EMBL/GenBank/DDBJ databases">
        <authorList>
            <person name="Zhirakovskaya E."/>
        </authorList>
    </citation>
    <scope>NUCLEOTIDE SEQUENCE</scope>
</reference>